<evidence type="ECO:0000256" key="6">
    <source>
        <dbReference type="SAM" id="MobiDB-lite"/>
    </source>
</evidence>
<gene>
    <name evidence="7" type="ORF">M231_06208</name>
</gene>
<dbReference type="OMA" id="GGRWHYP"/>
<dbReference type="AlphaFoldDB" id="A0A4Q1BCI7"/>
<organism evidence="7 8">
    <name type="scientific">Tremella mesenterica</name>
    <name type="common">Jelly fungus</name>
    <dbReference type="NCBI Taxonomy" id="5217"/>
    <lineage>
        <taxon>Eukaryota</taxon>
        <taxon>Fungi</taxon>
        <taxon>Dikarya</taxon>
        <taxon>Basidiomycota</taxon>
        <taxon>Agaricomycotina</taxon>
        <taxon>Tremellomycetes</taxon>
        <taxon>Tremellales</taxon>
        <taxon>Tremellaceae</taxon>
        <taxon>Tremella</taxon>
    </lineage>
</organism>
<keyword evidence="5" id="KW-0472">Membrane</keyword>
<evidence type="ECO:0000313" key="7">
    <source>
        <dbReference type="EMBL" id="RXK36549.1"/>
    </source>
</evidence>
<reference evidence="7 8" key="1">
    <citation type="submission" date="2016-06" db="EMBL/GenBank/DDBJ databases">
        <title>Evolution of pathogenesis and genome organization in the Tremellales.</title>
        <authorList>
            <person name="Cuomo C."/>
            <person name="Litvintseva A."/>
            <person name="Heitman J."/>
            <person name="Chen Y."/>
            <person name="Sun S."/>
            <person name="Springer D."/>
            <person name="Dromer F."/>
            <person name="Young S."/>
            <person name="Zeng Q."/>
            <person name="Chapman S."/>
            <person name="Gujja S."/>
            <person name="Saif S."/>
            <person name="Birren B."/>
        </authorList>
    </citation>
    <scope>NUCLEOTIDE SEQUENCE [LARGE SCALE GENOMIC DNA]</scope>
    <source>
        <strain evidence="7 8">ATCC 28783</strain>
    </source>
</reference>
<comment type="caution">
    <text evidence="7">The sequence shown here is derived from an EMBL/GenBank/DDBJ whole genome shotgun (WGS) entry which is preliminary data.</text>
</comment>
<evidence type="ECO:0000313" key="8">
    <source>
        <dbReference type="Proteomes" id="UP000289152"/>
    </source>
</evidence>
<dbReference type="Proteomes" id="UP000289152">
    <property type="component" value="Unassembled WGS sequence"/>
</dbReference>
<keyword evidence="8" id="KW-1185">Reference proteome</keyword>
<comment type="subcellular location">
    <subcellularLocation>
        <location evidence="1">Membrane</location>
    </subcellularLocation>
</comment>
<dbReference type="InParanoid" id="A0A4Q1BCI7"/>
<feature type="compositionally biased region" description="Acidic residues" evidence="6">
    <location>
        <begin position="121"/>
        <end position="137"/>
    </location>
</feature>
<evidence type="ECO:0000256" key="4">
    <source>
        <dbReference type="ARBA" id="ARBA00022989"/>
    </source>
</evidence>
<protein>
    <submittedName>
        <fullName evidence="7">Uncharacterized protein</fullName>
    </submittedName>
</protein>
<feature type="region of interest" description="Disordered" evidence="6">
    <location>
        <begin position="152"/>
        <end position="302"/>
    </location>
</feature>
<feature type="compositionally biased region" description="Basic and acidic residues" evidence="6">
    <location>
        <begin position="196"/>
        <end position="208"/>
    </location>
</feature>
<dbReference type="Pfam" id="PF01679">
    <property type="entry name" value="Pmp3"/>
    <property type="match status" value="1"/>
</dbReference>
<evidence type="ECO:0000256" key="5">
    <source>
        <dbReference type="ARBA" id="ARBA00023136"/>
    </source>
</evidence>
<dbReference type="InterPro" id="IPR000612">
    <property type="entry name" value="PMP3"/>
</dbReference>
<keyword evidence="3" id="KW-0812">Transmembrane</keyword>
<proteinExistence type="inferred from homology"/>
<evidence type="ECO:0000256" key="3">
    <source>
        <dbReference type="ARBA" id="ARBA00022692"/>
    </source>
</evidence>
<dbReference type="PANTHER" id="PTHR21659:SF85">
    <property type="entry name" value="EXPRESSED PROTEIN"/>
    <property type="match status" value="1"/>
</dbReference>
<dbReference type="GO" id="GO:0016020">
    <property type="term" value="C:membrane"/>
    <property type="evidence" value="ECO:0007669"/>
    <property type="project" value="UniProtKB-SubCell"/>
</dbReference>
<evidence type="ECO:0000256" key="1">
    <source>
        <dbReference type="ARBA" id="ARBA00004370"/>
    </source>
</evidence>
<dbReference type="OrthoDB" id="2152119at2759"/>
<feature type="compositionally biased region" description="Basic residues" evidence="6">
    <location>
        <begin position="239"/>
        <end position="252"/>
    </location>
</feature>
<accession>A0A4Q1BCI7</accession>
<evidence type="ECO:0000256" key="2">
    <source>
        <dbReference type="ARBA" id="ARBA00009530"/>
    </source>
</evidence>
<comment type="similarity">
    <text evidence="2">Belongs to the UPF0057 (PMP3) family.</text>
</comment>
<sequence length="302" mass="34005">MSYNHMLPKKIDLKPKKRHGFQAVLFLLGCLLPPLAVAARFGIGSDFFLNCFLCICGYIPSHFHNFYIQNIRNNTNRARTPKWAIKYGLVDNSDRDRRKQKNQWAGKFEERNSHSALEGQELAEGEVGENYDADVLENPEARARKVNQGLWTGDDESYYNEDQAPNQREWHYPANFAGAVGDGRSKRRAKNVGSGDRWDRTRAARGDRPSSLSDVGESTYPPVAADEDIPEWGRDYGSKGRRSAKNKKKPQAKGHEWANGGQYAPEGQHGGENGIARQTSGSRNEVPAGNGRKVDVNWDHEF</sequence>
<dbReference type="EMBL" id="SDIL01000094">
    <property type="protein sequence ID" value="RXK36549.1"/>
    <property type="molecule type" value="Genomic_DNA"/>
</dbReference>
<name>A0A4Q1BCI7_TREME</name>
<dbReference type="PANTHER" id="PTHR21659">
    <property type="entry name" value="HYDROPHOBIC PROTEIN RCI2 LOW TEMPERATURE AND SALT RESPONSIVE PROTEIN LTI6 -RELATED"/>
    <property type="match status" value="1"/>
</dbReference>
<dbReference type="VEuPathDB" id="FungiDB:TREMEDRAFT_58144"/>
<keyword evidence="4" id="KW-1133">Transmembrane helix</keyword>
<feature type="compositionally biased region" description="Basic and acidic residues" evidence="6">
    <location>
        <begin position="292"/>
        <end position="302"/>
    </location>
</feature>
<feature type="region of interest" description="Disordered" evidence="6">
    <location>
        <begin position="96"/>
        <end position="139"/>
    </location>
</feature>